<dbReference type="GO" id="GO:0015095">
    <property type="term" value="F:magnesium ion transmembrane transporter activity"/>
    <property type="evidence" value="ECO:0007669"/>
    <property type="project" value="TreeGrafter"/>
</dbReference>
<dbReference type="InterPro" id="IPR050829">
    <property type="entry name" value="CorA_MIT"/>
</dbReference>
<protein>
    <recommendedName>
        <fullName evidence="3">Magnesium transport protein CorA</fullName>
    </recommendedName>
</protein>
<keyword evidence="15" id="KW-1185">Reference proteome</keyword>
<proteinExistence type="inferred from homology"/>
<keyword evidence="9 13" id="KW-1133">Transmembrane helix</keyword>
<dbReference type="PANTHER" id="PTHR47685">
    <property type="entry name" value="MAGNESIUM TRANSPORT PROTEIN CORA"/>
    <property type="match status" value="1"/>
</dbReference>
<keyword evidence="6" id="KW-0997">Cell inner membrane</keyword>
<evidence type="ECO:0000256" key="13">
    <source>
        <dbReference type="SAM" id="Phobius"/>
    </source>
</evidence>
<dbReference type="OrthoDB" id="9803416at2"/>
<dbReference type="EMBL" id="BJYZ01000009">
    <property type="protein sequence ID" value="GEO38094.1"/>
    <property type="molecule type" value="Genomic_DNA"/>
</dbReference>
<dbReference type="GO" id="GO:0015099">
    <property type="term" value="F:nickel cation transmembrane transporter activity"/>
    <property type="evidence" value="ECO:0007669"/>
    <property type="project" value="TreeGrafter"/>
</dbReference>
<dbReference type="RefSeq" id="WP_044428888.1">
    <property type="nucleotide sequence ID" value="NZ_BJYZ01000009.1"/>
</dbReference>
<name>A0A512DNN8_9PROT</name>
<feature type="transmembrane region" description="Helical" evidence="13">
    <location>
        <begin position="276"/>
        <end position="296"/>
    </location>
</feature>
<evidence type="ECO:0000256" key="7">
    <source>
        <dbReference type="ARBA" id="ARBA00022692"/>
    </source>
</evidence>
<organism evidence="14 15">
    <name type="scientific">Skermanella aerolata</name>
    <dbReference type="NCBI Taxonomy" id="393310"/>
    <lineage>
        <taxon>Bacteria</taxon>
        <taxon>Pseudomonadati</taxon>
        <taxon>Pseudomonadota</taxon>
        <taxon>Alphaproteobacteria</taxon>
        <taxon>Rhodospirillales</taxon>
        <taxon>Azospirillaceae</taxon>
        <taxon>Skermanella</taxon>
    </lineage>
</organism>
<evidence type="ECO:0000256" key="3">
    <source>
        <dbReference type="ARBA" id="ARBA00019439"/>
    </source>
</evidence>
<reference evidence="14 15" key="1">
    <citation type="submission" date="2019-07" db="EMBL/GenBank/DDBJ databases">
        <title>Whole genome shotgun sequence of Skermanella aerolata NBRC 106429.</title>
        <authorList>
            <person name="Hosoyama A."/>
            <person name="Uohara A."/>
            <person name="Ohji S."/>
            <person name="Ichikawa N."/>
        </authorList>
    </citation>
    <scope>NUCLEOTIDE SEQUENCE [LARGE SCALE GENOMIC DNA]</scope>
    <source>
        <strain evidence="14 15">NBRC 106429</strain>
    </source>
</reference>
<keyword evidence="10" id="KW-0406">Ion transport</keyword>
<evidence type="ECO:0000256" key="1">
    <source>
        <dbReference type="ARBA" id="ARBA00004429"/>
    </source>
</evidence>
<dbReference type="SUPFAM" id="SSF144083">
    <property type="entry name" value="Magnesium transport protein CorA, transmembrane region"/>
    <property type="match status" value="1"/>
</dbReference>
<dbReference type="GO" id="GO:0015087">
    <property type="term" value="F:cobalt ion transmembrane transporter activity"/>
    <property type="evidence" value="ECO:0007669"/>
    <property type="project" value="TreeGrafter"/>
</dbReference>
<dbReference type="AlphaFoldDB" id="A0A512DNN8"/>
<dbReference type="FunFam" id="1.20.58.340:FF:000001">
    <property type="entry name" value="Magnesium transport protein CorA"/>
    <property type="match status" value="1"/>
</dbReference>
<dbReference type="SUPFAM" id="SSF143865">
    <property type="entry name" value="CorA soluble domain-like"/>
    <property type="match status" value="1"/>
</dbReference>
<dbReference type="Pfam" id="PF01544">
    <property type="entry name" value="CorA"/>
    <property type="match status" value="1"/>
</dbReference>
<evidence type="ECO:0000256" key="11">
    <source>
        <dbReference type="ARBA" id="ARBA00023136"/>
    </source>
</evidence>
<evidence type="ECO:0000256" key="5">
    <source>
        <dbReference type="ARBA" id="ARBA00022475"/>
    </source>
</evidence>
<keyword evidence="4" id="KW-0813">Transport</keyword>
<dbReference type="PANTHER" id="PTHR47685:SF1">
    <property type="entry name" value="MAGNESIUM TRANSPORT PROTEIN CORA"/>
    <property type="match status" value="1"/>
</dbReference>
<keyword evidence="5" id="KW-1003">Cell membrane</keyword>
<dbReference type="GO" id="GO:0005886">
    <property type="term" value="C:plasma membrane"/>
    <property type="evidence" value="ECO:0007669"/>
    <property type="project" value="UniProtKB-SubCell"/>
</dbReference>
<sequence>MITTYGQDGGRSFGRTIDTGQILPAGTVWIDMLHPTEEERAAIAGMVGIDLPTHEEMKEIEVSSRLYVENGSIYLTTPVITRADTEYPGLGVVTFILTNGTTKGGYLVTVRYVEPKSIETFASRLNRQPELIAGAEAALLGLLDAVVGRVADLLELIGSRLDGIGRRVFDDPLPAKSKEAAKKPDALREVMRDIGRVGDLTNKVRDSLAGLDRLATYLATISTGRLNKEQKALLKSLNRDLRSLGEHAGYLSQQTNFLLDATLGVINIEQNAIIKIFSVVAVVFLPPTLIASIYGMNFHFMPELDKPWGYPLALGLMVLSAILPLLYFRRRGWL</sequence>
<keyword evidence="8" id="KW-0460">Magnesium</keyword>
<evidence type="ECO:0000256" key="12">
    <source>
        <dbReference type="ARBA" id="ARBA00034269"/>
    </source>
</evidence>
<dbReference type="CDD" id="cd12837">
    <property type="entry name" value="EcCorA-like_u1"/>
    <property type="match status" value="1"/>
</dbReference>
<evidence type="ECO:0000256" key="10">
    <source>
        <dbReference type="ARBA" id="ARBA00023065"/>
    </source>
</evidence>
<dbReference type="InterPro" id="IPR045863">
    <property type="entry name" value="CorA_TM1_TM2"/>
</dbReference>
<gene>
    <name evidence="14" type="primary">corA</name>
    <name evidence="14" type="ORF">SAE02_22420</name>
</gene>
<evidence type="ECO:0000313" key="15">
    <source>
        <dbReference type="Proteomes" id="UP000321523"/>
    </source>
</evidence>
<evidence type="ECO:0000256" key="4">
    <source>
        <dbReference type="ARBA" id="ARBA00022448"/>
    </source>
</evidence>
<dbReference type="Proteomes" id="UP000321523">
    <property type="component" value="Unassembled WGS sequence"/>
</dbReference>
<evidence type="ECO:0000256" key="8">
    <source>
        <dbReference type="ARBA" id="ARBA00022842"/>
    </source>
</evidence>
<keyword evidence="11 13" id="KW-0472">Membrane</keyword>
<comment type="catalytic activity">
    <reaction evidence="12">
        <text>Mg(2+)(in) = Mg(2+)(out)</text>
        <dbReference type="Rhea" id="RHEA:29827"/>
        <dbReference type="ChEBI" id="CHEBI:18420"/>
    </reaction>
</comment>
<comment type="caution">
    <text evidence="14">The sequence shown here is derived from an EMBL/GenBank/DDBJ whole genome shotgun (WGS) entry which is preliminary data.</text>
</comment>
<dbReference type="InterPro" id="IPR045861">
    <property type="entry name" value="CorA_cytoplasmic_dom"/>
</dbReference>
<evidence type="ECO:0000256" key="2">
    <source>
        <dbReference type="ARBA" id="ARBA00009765"/>
    </source>
</evidence>
<dbReference type="Gene3D" id="3.30.460.20">
    <property type="entry name" value="CorA soluble domain-like"/>
    <property type="match status" value="1"/>
</dbReference>
<comment type="subcellular location">
    <subcellularLocation>
        <location evidence="1">Cell inner membrane</location>
        <topology evidence="1">Multi-pass membrane protein</topology>
    </subcellularLocation>
</comment>
<dbReference type="Gene3D" id="1.20.58.340">
    <property type="entry name" value="Magnesium transport protein CorA, transmembrane region"/>
    <property type="match status" value="2"/>
</dbReference>
<comment type="similarity">
    <text evidence="2">Belongs to the CorA metal ion transporter (MIT) (TC 1.A.35) family.</text>
</comment>
<evidence type="ECO:0000256" key="6">
    <source>
        <dbReference type="ARBA" id="ARBA00022519"/>
    </source>
</evidence>
<feature type="transmembrane region" description="Helical" evidence="13">
    <location>
        <begin position="308"/>
        <end position="328"/>
    </location>
</feature>
<keyword evidence="7 13" id="KW-0812">Transmembrane</keyword>
<evidence type="ECO:0000313" key="14">
    <source>
        <dbReference type="EMBL" id="GEO38094.1"/>
    </source>
</evidence>
<evidence type="ECO:0000256" key="9">
    <source>
        <dbReference type="ARBA" id="ARBA00022989"/>
    </source>
</evidence>
<accession>A0A512DNN8</accession>
<dbReference type="InterPro" id="IPR002523">
    <property type="entry name" value="MgTranspt_CorA/ZnTranspt_ZntB"/>
</dbReference>